<name>A0ACC0D4T4_9PEZI</name>
<evidence type="ECO:0000313" key="2">
    <source>
        <dbReference type="Proteomes" id="UP001497680"/>
    </source>
</evidence>
<organism evidence="1 2">
    <name type="scientific">Hypoxylon rubiginosum</name>
    <dbReference type="NCBI Taxonomy" id="110542"/>
    <lineage>
        <taxon>Eukaryota</taxon>
        <taxon>Fungi</taxon>
        <taxon>Dikarya</taxon>
        <taxon>Ascomycota</taxon>
        <taxon>Pezizomycotina</taxon>
        <taxon>Sordariomycetes</taxon>
        <taxon>Xylariomycetidae</taxon>
        <taxon>Xylariales</taxon>
        <taxon>Hypoxylaceae</taxon>
        <taxon>Hypoxylon</taxon>
    </lineage>
</organism>
<comment type="caution">
    <text evidence="1">The sequence shown here is derived from an EMBL/GenBank/DDBJ whole genome shotgun (WGS) entry which is preliminary data.</text>
</comment>
<gene>
    <name evidence="1" type="ORF">F4821DRAFT_258936</name>
</gene>
<accession>A0ACC0D4T4</accession>
<proteinExistence type="predicted"/>
<protein>
    <submittedName>
        <fullName evidence="1">Uncharacterized protein</fullName>
    </submittedName>
</protein>
<sequence length="370" mass="40785">MACRNTIVYLQSLAVIATGLLWGVLLANGGVKALLFAVWHGRISDEIPLRTTYSGFPPLDYPISLLVAFFFYGTDGHDKGYHLFLVDAYSALQPAFVWLPIIFGILWQCFGGAIALPLYFMIHLPWVANGHFTRNGGYTRKGDCSRKGGCMRVVNAEQIFAIPCGFFIGAMLPAIVGMGSQWFGSGARSLDAHQLILGLWQLVPVWVSCIQMVVSKAYAIIRPTSYGSSSREQSDKQAYHWTRTTYLLTAAMSGAGHLFTIWGILKDDARSCSFVNMYVPWPFSSLSGGDEGVLVYGPWLFLQYDFIIISLSSLSWAYFLLELDTPLRGAFSSWALALILLVGAVAIGPATTVSLALWYREMQLPSAPKI</sequence>
<keyword evidence="2" id="KW-1185">Reference proteome</keyword>
<reference evidence="1 2" key="1">
    <citation type="journal article" date="2022" name="New Phytol.">
        <title>Ecological generalism drives hyperdiversity of secondary metabolite gene clusters in xylarialean endophytes.</title>
        <authorList>
            <person name="Franco M.E.E."/>
            <person name="Wisecaver J.H."/>
            <person name="Arnold A.E."/>
            <person name="Ju Y.M."/>
            <person name="Slot J.C."/>
            <person name="Ahrendt S."/>
            <person name="Moore L.P."/>
            <person name="Eastman K.E."/>
            <person name="Scott K."/>
            <person name="Konkel Z."/>
            <person name="Mondo S.J."/>
            <person name="Kuo A."/>
            <person name="Hayes R.D."/>
            <person name="Haridas S."/>
            <person name="Andreopoulos B."/>
            <person name="Riley R."/>
            <person name="LaButti K."/>
            <person name="Pangilinan J."/>
            <person name="Lipzen A."/>
            <person name="Amirebrahimi M."/>
            <person name="Yan J."/>
            <person name="Adam C."/>
            <person name="Keymanesh K."/>
            <person name="Ng V."/>
            <person name="Louie K."/>
            <person name="Northen T."/>
            <person name="Drula E."/>
            <person name="Henrissat B."/>
            <person name="Hsieh H.M."/>
            <person name="Youens-Clark K."/>
            <person name="Lutzoni F."/>
            <person name="Miadlikowska J."/>
            <person name="Eastwood D.C."/>
            <person name="Hamelin R.C."/>
            <person name="Grigoriev I.V."/>
            <person name="U'Ren J.M."/>
        </authorList>
    </citation>
    <scope>NUCLEOTIDE SEQUENCE [LARGE SCALE GENOMIC DNA]</scope>
    <source>
        <strain evidence="1 2">ER1909</strain>
    </source>
</reference>
<evidence type="ECO:0000313" key="1">
    <source>
        <dbReference type="EMBL" id="KAI6087582.1"/>
    </source>
</evidence>
<dbReference type="EMBL" id="MU394307">
    <property type="protein sequence ID" value="KAI6087582.1"/>
    <property type="molecule type" value="Genomic_DNA"/>
</dbReference>
<dbReference type="Proteomes" id="UP001497680">
    <property type="component" value="Unassembled WGS sequence"/>
</dbReference>